<accession>A0A076LIC1</accession>
<dbReference type="KEGG" id="ete:ETEE_1838"/>
<dbReference type="GeneID" id="33939444"/>
<dbReference type="AlphaFoldDB" id="A0A076LIC1"/>
<dbReference type="CDD" id="cd03801">
    <property type="entry name" value="GT4_PimA-like"/>
    <property type="match status" value="1"/>
</dbReference>
<proteinExistence type="predicted"/>
<feature type="domain" description="Glycosyltransferase subfamily 4-like N-terminal" evidence="2">
    <location>
        <begin position="12"/>
        <end position="165"/>
    </location>
</feature>
<feature type="domain" description="Glycosyl transferase family 1" evidence="1">
    <location>
        <begin position="174"/>
        <end position="343"/>
    </location>
</feature>
<evidence type="ECO:0000259" key="2">
    <source>
        <dbReference type="Pfam" id="PF13439"/>
    </source>
</evidence>
<protein>
    <submittedName>
        <fullName evidence="3">Glycosyltransferase WalR</fullName>
    </submittedName>
</protein>
<dbReference type="EMBL" id="CP006664">
    <property type="protein sequence ID" value="AIJ08285.1"/>
    <property type="molecule type" value="Genomic_DNA"/>
</dbReference>
<dbReference type="GO" id="GO:0016757">
    <property type="term" value="F:glycosyltransferase activity"/>
    <property type="evidence" value="ECO:0007669"/>
    <property type="project" value="InterPro"/>
</dbReference>
<evidence type="ECO:0000313" key="3">
    <source>
        <dbReference type="EMBL" id="AIJ08285.1"/>
    </source>
</evidence>
<dbReference type="PANTHER" id="PTHR12526">
    <property type="entry name" value="GLYCOSYLTRANSFERASE"/>
    <property type="match status" value="1"/>
</dbReference>
<organism evidence="3 4">
    <name type="scientific">Edwardsiella anguillarum ET080813</name>
    <dbReference type="NCBI Taxonomy" id="667120"/>
    <lineage>
        <taxon>Bacteria</taxon>
        <taxon>Pseudomonadati</taxon>
        <taxon>Pseudomonadota</taxon>
        <taxon>Gammaproteobacteria</taxon>
        <taxon>Enterobacterales</taxon>
        <taxon>Hafniaceae</taxon>
        <taxon>Edwardsiella</taxon>
    </lineage>
</organism>
<dbReference type="SUPFAM" id="SSF53756">
    <property type="entry name" value="UDP-Glycosyltransferase/glycogen phosphorylase"/>
    <property type="match status" value="1"/>
</dbReference>
<keyword evidence="3" id="KW-0808">Transferase</keyword>
<dbReference type="Pfam" id="PF00534">
    <property type="entry name" value="Glycos_transf_1"/>
    <property type="match status" value="1"/>
</dbReference>
<dbReference type="InterPro" id="IPR028098">
    <property type="entry name" value="Glyco_trans_4-like_N"/>
</dbReference>
<evidence type="ECO:0000259" key="1">
    <source>
        <dbReference type="Pfam" id="PF00534"/>
    </source>
</evidence>
<dbReference type="RefSeq" id="WP_034164505.1">
    <property type="nucleotide sequence ID" value="NZ_CP006664.1"/>
</dbReference>
<dbReference type="GO" id="GO:1901135">
    <property type="term" value="P:carbohydrate derivative metabolic process"/>
    <property type="evidence" value="ECO:0007669"/>
    <property type="project" value="UniProtKB-ARBA"/>
</dbReference>
<dbReference type="Pfam" id="PF13439">
    <property type="entry name" value="Glyco_transf_4"/>
    <property type="match status" value="1"/>
</dbReference>
<dbReference type="Proteomes" id="UP000028681">
    <property type="component" value="Chromosome"/>
</dbReference>
<dbReference type="InterPro" id="IPR001296">
    <property type="entry name" value="Glyco_trans_1"/>
</dbReference>
<name>A0A076LIC1_9GAMM</name>
<dbReference type="Gene3D" id="3.40.50.2000">
    <property type="entry name" value="Glycogen Phosphorylase B"/>
    <property type="match status" value="2"/>
</dbReference>
<evidence type="ECO:0000313" key="4">
    <source>
        <dbReference type="Proteomes" id="UP000028681"/>
    </source>
</evidence>
<gene>
    <name evidence="3" type="primary">walR</name>
    <name evidence="3" type="ORF">ETEE_1838</name>
</gene>
<reference evidence="3 4" key="1">
    <citation type="journal article" date="2012" name="PLoS ONE">
        <title>Edwardsiella comparative phylogenomics reveal the new intra/inter-species taxonomic relationships, virulence evolution and niche adaptation mechanisms.</title>
        <authorList>
            <person name="Yang M."/>
            <person name="Lv Y."/>
            <person name="Xiao J."/>
            <person name="Wu H."/>
            <person name="Zheng H."/>
            <person name="Liu Q."/>
            <person name="Zhang Y."/>
            <person name="Wang Q."/>
        </authorList>
    </citation>
    <scope>NUCLEOTIDE SEQUENCE [LARGE SCALE GENOMIC DNA]</scope>
    <source>
        <strain evidence="4">080813</strain>
    </source>
</reference>
<sequence length="368" mass="41228">MNIAHFETSMDWGGQELRIVEQAEWLNQHGYPTWIIARPGSAILAKAQEKNLPTFAIRVRGSVHPKTLTPLLKFIRERRIDILDCHGSRDAVYGALVKLLTGVKVIRSRHVTDPIKMSGLHGLVWRHGNHGIITTAKKIQEMLEAQGIPNKDKTLVAPAGVDPQRFSPEHDAQQLRTRLGIAADSLVIANIGMIRPDKGQNYYVEACKQLLDKGVPITCIQVGEATSQTADFKRQVLELAQPYLDKQIRFLGYHNDIENYLAIADIVVVASVATEAQTRLVSQAFLMKKNVIATTTGGLPEMITHEQTGLLCPPHDAQALADAVCRLIEQPSLRAQLRDNAYQHALQYMTFDYMIKEMVKFYQTTLHK</sequence>
<dbReference type="HOGENOM" id="CLU_009583_0_4_6"/>